<protein>
    <submittedName>
        <fullName evidence="1">Uncharacterized protein</fullName>
    </submittedName>
</protein>
<dbReference type="AlphaFoldDB" id="A0A3P3XMG5"/>
<proteinExistence type="predicted"/>
<organism evidence="1">
    <name type="scientific">uncultured spirochete</name>
    <dbReference type="NCBI Taxonomy" id="156406"/>
    <lineage>
        <taxon>Bacteria</taxon>
        <taxon>Pseudomonadati</taxon>
        <taxon>Spirochaetota</taxon>
        <taxon>Spirochaetia</taxon>
        <taxon>Spirochaetales</taxon>
        <taxon>environmental samples</taxon>
    </lineage>
</organism>
<gene>
    <name evidence="1" type="ORF">SPIROBIBN47_410075</name>
</gene>
<sequence>MKRHLALFILLLIIIFSVAADQVELYYNGNYIKNFYLKDATGYSVLNLSTKSANAALTITIDETYGKHNQYFLNRLYRITSISKMKDGTIFTYESLLSLSQESTSFVSYAWIMPSAQYDGYFSLRNSDGEILAVYFDFNLNITRIE</sequence>
<dbReference type="EMBL" id="FWDM01000036">
    <property type="protein sequence ID" value="SLM15395.1"/>
    <property type="molecule type" value="Genomic_DNA"/>
</dbReference>
<accession>A0A3P3XMG5</accession>
<name>A0A3P3XMG5_9SPIR</name>
<reference evidence="1" key="1">
    <citation type="submission" date="2017-02" db="EMBL/GenBank/DDBJ databases">
        <authorList>
            <person name="Regsiter A."/>
            <person name="William W."/>
        </authorList>
    </citation>
    <scope>NUCLEOTIDE SEQUENCE</scope>
    <source>
        <strain evidence="1">Bib</strain>
    </source>
</reference>
<evidence type="ECO:0000313" key="1">
    <source>
        <dbReference type="EMBL" id="SLM15395.1"/>
    </source>
</evidence>